<keyword evidence="2 7" id="KW-0813">Transport</keyword>
<evidence type="ECO:0000256" key="5">
    <source>
        <dbReference type="ARBA" id="ARBA00022989"/>
    </source>
</evidence>
<evidence type="ECO:0000256" key="1">
    <source>
        <dbReference type="ARBA" id="ARBA00004651"/>
    </source>
</evidence>
<dbReference type="SUPFAM" id="SSF161098">
    <property type="entry name" value="MetI-like"/>
    <property type="match status" value="1"/>
</dbReference>
<dbReference type="InterPro" id="IPR045621">
    <property type="entry name" value="BPD_transp_1_N"/>
</dbReference>
<evidence type="ECO:0000313" key="10">
    <source>
        <dbReference type="Proteomes" id="UP001595593"/>
    </source>
</evidence>
<proteinExistence type="inferred from homology"/>
<protein>
    <submittedName>
        <fullName evidence="9">ABC transporter permease</fullName>
    </submittedName>
</protein>
<evidence type="ECO:0000256" key="3">
    <source>
        <dbReference type="ARBA" id="ARBA00022475"/>
    </source>
</evidence>
<keyword evidence="4 7" id="KW-0812">Transmembrane</keyword>
<dbReference type="Proteomes" id="UP001595593">
    <property type="component" value="Unassembled WGS sequence"/>
</dbReference>
<dbReference type="PANTHER" id="PTHR43163:SF8">
    <property type="entry name" value="D,D-DIPEPTIDE TRANSPORT SYSTEM PERMEASE PROTEIN DDPB-RELATED"/>
    <property type="match status" value="1"/>
</dbReference>
<dbReference type="Pfam" id="PF00528">
    <property type="entry name" value="BPD_transp_1"/>
    <property type="match status" value="1"/>
</dbReference>
<keyword evidence="10" id="KW-1185">Reference proteome</keyword>
<keyword evidence="3" id="KW-1003">Cell membrane</keyword>
<comment type="subcellular location">
    <subcellularLocation>
        <location evidence="1 7">Cell membrane</location>
        <topology evidence="1 7">Multi-pass membrane protein</topology>
    </subcellularLocation>
</comment>
<sequence>MADAAAMPARRSRRGGTAALPGWVSNTARLIISVAVTLFGLMALTFFIGRLLPLDPVAAILGDNATQEAYEAMRQQLGLDQPLYIQFARYVWDVVRLDFGTALTTGQPVLTDIGRVFPATIELATVGIIIATGLGIPLGVLAAAYRDSAIDYFVRVFGLLGYSMPNFWLGLMGLVLFYATLGWVGGPGRIDTAYQWDIEPVTDLLLLDTAMAGQWEIFRNVFGHIILPASILGFGGMAYISRMTRSFMLEQLAQEYVIAARVKGLSWTRTVWVHAFRNVAVQVVTVVALAYAFLLEGAVLTETVFAWPGFGRYLTNALLGGDMNAVVGCTLLVGVIFVGLNLLSDLLYRIFDPRTR</sequence>
<comment type="similarity">
    <text evidence="7">Belongs to the binding-protein-dependent transport system permease family.</text>
</comment>
<feature type="transmembrane region" description="Helical" evidence="7">
    <location>
        <begin position="325"/>
        <end position="348"/>
    </location>
</feature>
<keyword evidence="5 7" id="KW-1133">Transmembrane helix</keyword>
<comment type="caution">
    <text evidence="9">The sequence shown here is derived from an EMBL/GenBank/DDBJ whole genome shotgun (WGS) entry which is preliminary data.</text>
</comment>
<accession>A0ABV7G4G5</accession>
<feature type="transmembrane region" description="Helical" evidence="7">
    <location>
        <begin position="157"/>
        <end position="179"/>
    </location>
</feature>
<evidence type="ECO:0000256" key="4">
    <source>
        <dbReference type="ARBA" id="ARBA00022692"/>
    </source>
</evidence>
<dbReference type="PANTHER" id="PTHR43163">
    <property type="entry name" value="DIPEPTIDE TRANSPORT SYSTEM PERMEASE PROTEIN DPPB-RELATED"/>
    <property type="match status" value="1"/>
</dbReference>
<feature type="transmembrane region" description="Helical" evidence="7">
    <location>
        <begin position="30"/>
        <end position="52"/>
    </location>
</feature>
<evidence type="ECO:0000259" key="8">
    <source>
        <dbReference type="PROSITE" id="PS50928"/>
    </source>
</evidence>
<feature type="transmembrane region" description="Helical" evidence="7">
    <location>
        <begin position="221"/>
        <end position="240"/>
    </location>
</feature>
<feature type="transmembrane region" description="Helical" evidence="7">
    <location>
        <begin position="279"/>
        <end position="305"/>
    </location>
</feature>
<dbReference type="Pfam" id="PF19300">
    <property type="entry name" value="BPD_transp_1_N"/>
    <property type="match status" value="1"/>
</dbReference>
<organism evidence="9 10">
    <name type="scientific">Teichococcus globiformis</name>
    <dbReference type="NCBI Taxonomy" id="2307229"/>
    <lineage>
        <taxon>Bacteria</taxon>
        <taxon>Pseudomonadati</taxon>
        <taxon>Pseudomonadota</taxon>
        <taxon>Alphaproteobacteria</taxon>
        <taxon>Acetobacterales</taxon>
        <taxon>Roseomonadaceae</taxon>
        <taxon>Roseomonas</taxon>
    </lineage>
</organism>
<reference evidence="10" key="1">
    <citation type="journal article" date="2019" name="Int. J. Syst. Evol. Microbiol.">
        <title>The Global Catalogue of Microorganisms (GCM) 10K type strain sequencing project: providing services to taxonomists for standard genome sequencing and annotation.</title>
        <authorList>
            <consortium name="The Broad Institute Genomics Platform"/>
            <consortium name="The Broad Institute Genome Sequencing Center for Infectious Disease"/>
            <person name="Wu L."/>
            <person name="Ma J."/>
        </authorList>
    </citation>
    <scope>NUCLEOTIDE SEQUENCE [LARGE SCALE GENOMIC DNA]</scope>
    <source>
        <strain evidence="10">KCTC 52094</strain>
    </source>
</reference>
<evidence type="ECO:0000313" key="9">
    <source>
        <dbReference type="EMBL" id="MFC3127604.1"/>
    </source>
</evidence>
<evidence type="ECO:0000256" key="7">
    <source>
        <dbReference type="RuleBase" id="RU363032"/>
    </source>
</evidence>
<feature type="transmembrane region" description="Helical" evidence="7">
    <location>
        <begin position="123"/>
        <end position="145"/>
    </location>
</feature>
<dbReference type="PROSITE" id="PS50928">
    <property type="entry name" value="ABC_TM1"/>
    <property type="match status" value="1"/>
</dbReference>
<gene>
    <name evidence="9" type="ORF">ACFOD4_21275</name>
</gene>
<dbReference type="CDD" id="cd06261">
    <property type="entry name" value="TM_PBP2"/>
    <property type="match status" value="1"/>
</dbReference>
<dbReference type="InterPro" id="IPR035906">
    <property type="entry name" value="MetI-like_sf"/>
</dbReference>
<evidence type="ECO:0000256" key="6">
    <source>
        <dbReference type="ARBA" id="ARBA00023136"/>
    </source>
</evidence>
<name>A0ABV7G4G5_9PROT</name>
<keyword evidence="6 7" id="KW-0472">Membrane</keyword>
<dbReference type="EMBL" id="JBHRTN010000029">
    <property type="protein sequence ID" value="MFC3127604.1"/>
    <property type="molecule type" value="Genomic_DNA"/>
</dbReference>
<evidence type="ECO:0000256" key="2">
    <source>
        <dbReference type="ARBA" id="ARBA00022448"/>
    </source>
</evidence>
<feature type="domain" description="ABC transmembrane type-1" evidence="8">
    <location>
        <begin position="117"/>
        <end position="348"/>
    </location>
</feature>
<dbReference type="InterPro" id="IPR000515">
    <property type="entry name" value="MetI-like"/>
</dbReference>
<dbReference type="Gene3D" id="1.10.3720.10">
    <property type="entry name" value="MetI-like"/>
    <property type="match status" value="1"/>
</dbReference>